<proteinExistence type="predicted"/>
<reference evidence="1" key="1">
    <citation type="submission" date="2019-08" db="EMBL/GenBank/DDBJ databases">
        <authorList>
            <person name="Kucharzyk K."/>
            <person name="Murdoch R.W."/>
            <person name="Higgins S."/>
            <person name="Loffler F."/>
        </authorList>
    </citation>
    <scope>NUCLEOTIDE SEQUENCE</scope>
</reference>
<protein>
    <submittedName>
        <fullName evidence="1">Uncharacterized protein</fullName>
    </submittedName>
</protein>
<name>A0A645GKE1_9ZZZZ</name>
<gene>
    <name evidence="1" type="ORF">SDC9_174864</name>
</gene>
<organism evidence="1">
    <name type="scientific">bioreactor metagenome</name>
    <dbReference type="NCBI Taxonomy" id="1076179"/>
    <lineage>
        <taxon>unclassified sequences</taxon>
        <taxon>metagenomes</taxon>
        <taxon>ecological metagenomes</taxon>
    </lineage>
</organism>
<sequence length="152" mass="17185">MQPEIPPPFADENQLRHRNAERGEHPVIGRFHRGFGAAQRIAQWAAAALILEHQRLAAVLGRQHNFAHLLGPGFPDHFGLVEPLRRGNKCLPDLFKARLHMKPIGAEANPERGKRPAHQPSRMNVGHGIDLRTAFFEMRINFSPPLSLVRIR</sequence>
<accession>A0A645GKE1</accession>
<dbReference type="EMBL" id="VSSQ01077326">
    <property type="protein sequence ID" value="MPN27431.1"/>
    <property type="molecule type" value="Genomic_DNA"/>
</dbReference>
<evidence type="ECO:0000313" key="1">
    <source>
        <dbReference type="EMBL" id="MPN27431.1"/>
    </source>
</evidence>
<comment type="caution">
    <text evidence="1">The sequence shown here is derived from an EMBL/GenBank/DDBJ whole genome shotgun (WGS) entry which is preliminary data.</text>
</comment>
<dbReference type="AlphaFoldDB" id="A0A645GKE1"/>